<reference evidence="2 3" key="1">
    <citation type="submission" date="2024-04" db="EMBL/GenBank/DDBJ databases">
        <title>Phyllosticta paracitricarpa is synonymous to the EU quarantine fungus P. citricarpa based on phylogenomic analyses.</title>
        <authorList>
            <consortium name="Lawrence Berkeley National Laboratory"/>
            <person name="Van Ingen-Buijs V.A."/>
            <person name="Van Westerhoven A.C."/>
            <person name="Haridas S."/>
            <person name="Skiadas P."/>
            <person name="Martin F."/>
            <person name="Groenewald J.Z."/>
            <person name="Crous P.W."/>
            <person name="Seidl M.F."/>
        </authorList>
    </citation>
    <scope>NUCLEOTIDE SEQUENCE [LARGE SCALE GENOMIC DNA]</scope>
    <source>
        <strain evidence="2 3">CBS 123374</strain>
    </source>
</reference>
<evidence type="ECO:0000256" key="1">
    <source>
        <dbReference type="SAM" id="MobiDB-lite"/>
    </source>
</evidence>
<accession>A0ABR1YWK2</accession>
<feature type="region of interest" description="Disordered" evidence="1">
    <location>
        <begin position="107"/>
        <end position="132"/>
    </location>
</feature>
<dbReference type="Proteomes" id="UP001492380">
    <property type="component" value="Unassembled WGS sequence"/>
</dbReference>
<keyword evidence="3" id="KW-1185">Reference proteome</keyword>
<evidence type="ECO:0000313" key="2">
    <source>
        <dbReference type="EMBL" id="KAK8240580.1"/>
    </source>
</evidence>
<gene>
    <name evidence="2" type="ORF">HDK90DRAFT_480128</name>
</gene>
<evidence type="ECO:0000313" key="3">
    <source>
        <dbReference type="Proteomes" id="UP001492380"/>
    </source>
</evidence>
<dbReference type="EMBL" id="JBBWRZ010000003">
    <property type="protein sequence ID" value="KAK8240580.1"/>
    <property type="molecule type" value="Genomic_DNA"/>
</dbReference>
<proteinExistence type="predicted"/>
<comment type="caution">
    <text evidence="2">The sequence shown here is derived from an EMBL/GenBank/DDBJ whole genome shotgun (WGS) entry which is preliminary data.</text>
</comment>
<sequence>MFVFSHSSLILLKPAPQHHPPFKISFGQKLATKKRQSSQRKTSSDQKAPDEPTLSSLFLKPTEHFRVSGRISDASLASLCAKDRDEAFLHHASIATIDMAVRRQFYPGRQKKSAQKEPQEGVGGDLGPKQKQFVGHVPSQNDWAATGVSRLPHDASPIGPLPHSPEFSGVGLSSLLSVANAPTSSLFPPYCTLFVSSRPDRFHSEKIVFQSI</sequence>
<organism evidence="2 3">
    <name type="scientific">Phyllosticta capitalensis</name>
    <dbReference type="NCBI Taxonomy" id="121624"/>
    <lineage>
        <taxon>Eukaryota</taxon>
        <taxon>Fungi</taxon>
        <taxon>Dikarya</taxon>
        <taxon>Ascomycota</taxon>
        <taxon>Pezizomycotina</taxon>
        <taxon>Dothideomycetes</taxon>
        <taxon>Dothideomycetes incertae sedis</taxon>
        <taxon>Botryosphaeriales</taxon>
        <taxon>Phyllostictaceae</taxon>
        <taxon>Phyllosticta</taxon>
    </lineage>
</organism>
<feature type="region of interest" description="Disordered" evidence="1">
    <location>
        <begin position="28"/>
        <end position="55"/>
    </location>
</feature>
<protein>
    <submittedName>
        <fullName evidence="2">Uncharacterized protein</fullName>
    </submittedName>
</protein>
<name>A0ABR1YWK2_9PEZI</name>